<sequence length="199" mass="22668">MVSFNLIIGAVEPHHLSQCLDPTNYLDGVFFHPELPVNMNKQADLPAYLKQLALERIGNILIDAVQVYTDGSRDNYYTSGSGIYIKSQDHILRIQTVAWFFAVIKHQNKTTWITPPEHYWYQCSRPGGSLVHGFTRQDQTLLARFRRGHIKTMKFSEGCKSFEMCTNCSSESATPAHILECLGLTKQDLAEIPCWCWAL</sequence>
<comment type="caution">
    <text evidence="1">The sequence shown here is derived from an EMBL/GenBank/DDBJ whole genome shotgun (WGS) entry which is preliminary data.</text>
</comment>
<organism evidence="1 2">
    <name type="scientific">Trichonephila clavipes</name>
    <name type="common">Golden silk orbweaver</name>
    <name type="synonym">Nephila clavipes</name>
    <dbReference type="NCBI Taxonomy" id="2585209"/>
    <lineage>
        <taxon>Eukaryota</taxon>
        <taxon>Metazoa</taxon>
        <taxon>Ecdysozoa</taxon>
        <taxon>Arthropoda</taxon>
        <taxon>Chelicerata</taxon>
        <taxon>Arachnida</taxon>
        <taxon>Araneae</taxon>
        <taxon>Araneomorphae</taxon>
        <taxon>Entelegynae</taxon>
        <taxon>Araneoidea</taxon>
        <taxon>Nephilidae</taxon>
        <taxon>Trichonephila</taxon>
    </lineage>
</organism>
<proteinExistence type="predicted"/>
<dbReference type="Proteomes" id="UP000887159">
    <property type="component" value="Unassembled WGS sequence"/>
</dbReference>
<dbReference type="AlphaFoldDB" id="A0A8X6RJI9"/>
<accession>A0A8X6RJI9</accession>
<protein>
    <submittedName>
        <fullName evidence="1">Uncharacterized protein</fullName>
    </submittedName>
</protein>
<reference evidence="1" key="1">
    <citation type="submission" date="2020-08" db="EMBL/GenBank/DDBJ databases">
        <title>Multicomponent nature underlies the extraordinary mechanical properties of spider dragline silk.</title>
        <authorList>
            <person name="Kono N."/>
            <person name="Nakamura H."/>
            <person name="Mori M."/>
            <person name="Yoshida Y."/>
            <person name="Ohtoshi R."/>
            <person name="Malay A.D."/>
            <person name="Moran D.A.P."/>
            <person name="Tomita M."/>
            <person name="Numata K."/>
            <person name="Arakawa K."/>
        </authorList>
    </citation>
    <scope>NUCLEOTIDE SEQUENCE</scope>
</reference>
<gene>
    <name evidence="1" type="primary">NCL1_30792</name>
    <name evidence="1" type="ORF">TNCV_2290321</name>
</gene>
<evidence type="ECO:0000313" key="1">
    <source>
        <dbReference type="EMBL" id="GFX96143.1"/>
    </source>
</evidence>
<dbReference type="EMBL" id="BMAU01021190">
    <property type="protein sequence ID" value="GFX96143.1"/>
    <property type="molecule type" value="Genomic_DNA"/>
</dbReference>
<name>A0A8X6RJI9_TRICX</name>
<keyword evidence="2" id="KW-1185">Reference proteome</keyword>
<evidence type="ECO:0000313" key="2">
    <source>
        <dbReference type="Proteomes" id="UP000887159"/>
    </source>
</evidence>